<proteinExistence type="predicted"/>
<dbReference type="EMBL" id="CP019454">
    <property type="protein sequence ID" value="AUW95068.1"/>
    <property type="molecule type" value="Genomic_DNA"/>
</dbReference>
<accession>A0ABN5H305</accession>
<dbReference type="PIRSF" id="PIRSF016493">
    <property type="entry name" value="Glycyl_aminpptds"/>
    <property type="match status" value="1"/>
</dbReference>
<evidence type="ECO:0000313" key="5">
    <source>
        <dbReference type="EMBL" id="AUW95068.1"/>
    </source>
</evidence>
<feature type="domain" description="Peptidase M61 catalytic" evidence="2">
    <location>
        <begin position="271"/>
        <end position="387"/>
    </location>
</feature>
<dbReference type="Pfam" id="PF13180">
    <property type="entry name" value="PDZ_2"/>
    <property type="match status" value="1"/>
</dbReference>
<evidence type="ECO:0000313" key="6">
    <source>
        <dbReference type="Proteomes" id="UP000325292"/>
    </source>
</evidence>
<dbReference type="SUPFAM" id="SSF50156">
    <property type="entry name" value="PDZ domain-like"/>
    <property type="match status" value="1"/>
</dbReference>
<dbReference type="InterPro" id="IPR007963">
    <property type="entry name" value="Peptidase_M61_catalytic"/>
</dbReference>
<feature type="region of interest" description="Disordered" evidence="1">
    <location>
        <begin position="471"/>
        <end position="491"/>
    </location>
</feature>
<protein>
    <submittedName>
        <fullName evidence="5">Peptidase M61</fullName>
    </submittedName>
</protein>
<dbReference type="Gene3D" id="1.10.390.10">
    <property type="entry name" value="Neutral Protease Domain 2"/>
    <property type="match status" value="1"/>
</dbReference>
<dbReference type="InterPro" id="IPR024191">
    <property type="entry name" value="Peptidase_M61"/>
</dbReference>
<dbReference type="Pfam" id="PF17899">
    <property type="entry name" value="Peptidase_M61_N"/>
    <property type="match status" value="1"/>
</dbReference>
<feature type="domain" description="Peptidase M61 N-terminal" evidence="4">
    <location>
        <begin position="18"/>
        <end position="181"/>
    </location>
</feature>
<gene>
    <name evidence="5" type="ORF">BXT84_14825</name>
</gene>
<organism evidence="5 6">
    <name type="scientific">Sulfobacillus thermotolerans</name>
    <dbReference type="NCBI Taxonomy" id="338644"/>
    <lineage>
        <taxon>Bacteria</taxon>
        <taxon>Bacillati</taxon>
        <taxon>Bacillota</taxon>
        <taxon>Clostridia</taxon>
        <taxon>Eubacteriales</taxon>
        <taxon>Clostridiales Family XVII. Incertae Sedis</taxon>
        <taxon>Sulfobacillus</taxon>
    </lineage>
</organism>
<dbReference type="InterPro" id="IPR001478">
    <property type="entry name" value="PDZ"/>
</dbReference>
<feature type="domain" description="PDZ" evidence="3">
    <location>
        <begin position="492"/>
        <end position="569"/>
    </location>
</feature>
<evidence type="ECO:0000256" key="1">
    <source>
        <dbReference type="SAM" id="MobiDB-lite"/>
    </source>
</evidence>
<dbReference type="Pfam" id="PF05299">
    <property type="entry name" value="Peptidase_M61"/>
    <property type="match status" value="1"/>
</dbReference>
<dbReference type="InterPro" id="IPR027268">
    <property type="entry name" value="Peptidase_M4/M1_CTD_sf"/>
</dbReference>
<name>A0ABN5H305_9FIRM</name>
<evidence type="ECO:0000259" key="3">
    <source>
        <dbReference type="Pfam" id="PF13180"/>
    </source>
</evidence>
<dbReference type="Gene3D" id="2.60.40.3650">
    <property type="match status" value="1"/>
</dbReference>
<dbReference type="Gene3D" id="2.30.42.10">
    <property type="match status" value="1"/>
</dbReference>
<reference evidence="5 6" key="1">
    <citation type="journal article" date="2019" name="Sci. Rep.">
        <title>Sulfobacillus thermotolerans: new insights into resistance and metabolic capacities of acidophilic chemolithotrophs.</title>
        <authorList>
            <person name="Panyushkina A.E."/>
            <person name="Babenko V.V."/>
            <person name="Nikitina A.S."/>
            <person name="Selezneva O.V."/>
            <person name="Tsaplina I.A."/>
            <person name="Letarova M.A."/>
            <person name="Kostryukova E.S."/>
            <person name="Letarov A.V."/>
        </authorList>
    </citation>
    <scope>NUCLEOTIDE SEQUENCE [LARGE SCALE GENOMIC DNA]</scope>
    <source>
        <strain evidence="5 6">Kr1</strain>
    </source>
</reference>
<evidence type="ECO:0000259" key="2">
    <source>
        <dbReference type="Pfam" id="PF05299"/>
    </source>
</evidence>
<dbReference type="Proteomes" id="UP000325292">
    <property type="component" value="Chromosome"/>
</dbReference>
<keyword evidence="6" id="KW-1185">Reference proteome</keyword>
<dbReference type="SUPFAM" id="SSF55486">
    <property type="entry name" value="Metalloproteases ('zincins'), catalytic domain"/>
    <property type="match status" value="1"/>
</dbReference>
<dbReference type="InterPro" id="IPR036034">
    <property type="entry name" value="PDZ_sf"/>
</dbReference>
<evidence type="ECO:0000259" key="4">
    <source>
        <dbReference type="Pfam" id="PF17899"/>
    </source>
</evidence>
<sequence>MYAGDIKGGYFVIPTFSFTVSFLEPGLHVYHLTLKIDQLPKGRHTLSLPVWTPGSYEVEDYARHLFDLTVKANQQDVGVHHASKNTWEFELFEDQAVEVRYKVYAFELGVATSHLDQSHAYWNGAQLFLLVDDYKSAPYYVSLEAPPSWQASTGLDRADDVWGQYRAADYDVLIDSPFEVGTHTVCTFEVDDKPHTIAVWGHGNEDLDKLTQDVKRIVIAQRDLFGSLPYEHYTFILHLMDKSTGGLEHLNSTTCGVERFAFRPWKNYRRVLGLISHEFFHLWNVKRIHPDMLGPFDYNKEVYTHLLWAMEGFTDYYAYLTLRRSGLYSVKDYLDGLGRKIAAYEKQPGRFVQSLTESSFDTWIKLYKPDEDSVNRTLSYYLGGDLLGTCLDLEIRQRTDNQASLDDVLRRLYDRYGAHGIGFPESVYQETVEEVAQSSFEDFFARHIHKPNPLPLEGALLTAGLKIERSYTPGDDAEESHESNNTQSPRPWLGIETKIVDGHQLVVKSVYAPGPSQTLLNAGDHIIGLNGYRIASADDLKHRIQYDHHVGDTVVVNFFRRGQLQSVSLVLGTQPFDKVQLVPVKEPSPRQTAIFESWMVATWDSGLSSSDRPL</sequence>
<dbReference type="InterPro" id="IPR040756">
    <property type="entry name" value="Peptidase_M61_N"/>
</dbReference>